<keyword evidence="2" id="KW-1185">Reference proteome</keyword>
<name>A0ACC1SUX0_9HYPO</name>
<reference evidence="1" key="1">
    <citation type="submission" date="2022-08" db="EMBL/GenBank/DDBJ databases">
        <title>Genome Sequence of Fusarium decemcellulare.</title>
        <authorList>
            <person name="Buettner E."/>
        </authorList>
    </citation>
    <scope>NUCLEOTIDE SEQUENCE</scope>
    <source>
        <strain evidence="1">Babe19</strain>
    </source>
</reference>
<sequence length="856" mass="94277">MTDSPTTVLPPSSCQSRGLLKDQLTDAGQDSGYATQSSSPDGQSAVSTSGCLSANPADRRTRLAPTVLNQIADLAEFDKPIDDAILVRFNQVHTQIEKPLLNYIRSKLPGRKYRPIALRLMILGRSEDDAKPYIVVLCPEQQFKRINKFFDKSSVRKICRPDDDTSPSFEVLVFGRPPEPKASEDIDVLISIVGDTEGYTAETYCGAPIIIRQPSGREQRCTLGGIIKTISLDGEFKMYGVTVGHVLLDNSEDDVTFGATDDEAEVSNDCGLELSESGSEHEDGSEDQADEDVNVVEEPQSVSVDGINRFESWVSLKKAKIGCISRDYPSVPTDSNEVEAKSFYDWALIDMCDYKSNLLRARNFGSGEVLKNGPGEEFVDTLVLSLDGDKKVVDGDSGSWVVDGRTLEVHGYLVAADAFGGGYVIPMAQAFQNIKDTLGVQSVGLATPLDIANLKLTEPGADDGLNLQDPLPSGSEAALDNHVSLSSGVLDSRALISDKDHLDVDFKADDGEGCTSGQKRPRDDDDGKQGKKRKKQQKGDVNNDGGDGRNRNKPDGHRFPKPEEPPNESFECPFYKHDPDRYQDCKVHRLRRFSDVEQHIDRMHVLKNADVYCTRCRMEFHGPGKHERLSRHQGKSMELERNPDERHKFCPEGTIKNTGLILPAEYDLIEKAVQVGKPVEVWNQMRDGCFTCLLCRHPTSRLLPVTATGAESTLPSALWSDIHHIQSDVSGIVDPLFTDSSTQQGSLTPQSYPLPDTTPYLAMDNHKPPPNPFSNPPTSFVSSLPSLSLHHSLDPWKNYSNTSQLIHNDPPFMLPKPRNNHSDTFQLPDSDPFSPDINPPAKANSSYLTPPDESSA</sequence>
<dbReference type="Proteomes" id="UP001148629">
    <property type="component" value="Unassembled WGS sequence"/>
</dbReference>
<accession>A0ACC1SUX0</accession>
<comment type="caution">
    <text evidence="1">The sequence shown here is derived from an EMBL/GenBank/DDBJ whole genome shotgun (WGS) entry which is preliminary data.</text>
</comment>
<evidence type="ECO:0000313" key="1">
    <source>
        <dbReference type="EMBL" id="KAJ3546752.1"/>
    </source>
</evidence>
<proteinExistence type="predicted"/>
<protein>
    <submittedName>
        <fullName evidence="1">Uncharacterized protein</fullName>
    </submittedName>
</protein>
<organism evidence="1 2">
    <name type="scientific">Fusarium decemcellulare</name>
    <dbReference type="NCBI Taxonomy" id="57161"/>
    <lineage>
        <taxon>Eukaryota</taxon>
        <taxon>Fungi</taxon>
        <taxon>Dikarya</taxon>
        <taxon>Ascomycota</taxon>
        <taxon>Pezizomycotina</taxon>
        <taxon>Sordariomycetes</taxon>
        <taxon>Hypocreomycetidae</taxon>
        <taxon>Hypocreales</taxon>
        <taxon>Nectriaceae</taxon>
        <taxon>Fusarium</taxon>
        <taxon>Fusarium decemcellulare species complex</taxon>
    </lineage>
</organism>
<dbReference type="EMBL" id="JANRMS010000102">
    <property type="protein sequence ID" value="KAJ3546752.1"/>
    <property type="molecule type" value="Genomic_DNA"/>
</dbReference>
<evidence type="ECO:0000313" key="2">
    <source>
        <dbReference type="Proteomes" id="UP001148629"/>
    </source>
</evidence>
<gene>
    <name evidence="1" type="ORF">NM208_g1852</name>
</gene>